<dbReference type="GO" id="GO:0008270">
    <property type="term" value="F:zinc ion binding"/>
    <property type="evidence" value="ECO:0007669"/>
    <property type="project" value="InterPro"/>
</dbReference>
<dbReference type="HOGENOM" id="CLU_013987_2_0_1"/>
<dbReference type="PANTHER" id="PTHR31001">
    <property type="entry name" value="UNCHARACTERIZED TRANSCRIPTIONAL REGULATORY PROTEIN"/>
    <property type="match status" value="1"/>
</dbReference>
<dbReference type="SUPFAM" id="SSF57701">
    <property type="entry name" value="Zn2/Cys6 DNA-binding domain"/>
    <property type="match status" value="1"/>
</dbReference>
<organism evidence="5 6">
    <name type="scientific">Cryptococcus deuterogattii Ram5</name>
    <dbReference type="NCBI Taxonomy" id="1296110"/>
    <lineage>
        <taxon>Eukaryota</taxon>
        <taxon>Fungi</taxon>
        <taxon>Dikarya</taxon>
        <taxon>Basidiomycota</taxon>
        <taxon>Agaricomycotina</taxon>
        <taxon>Tremellomycetes</taxon>
        <taxon>Tremellales</taxon>
        <taxon>Cryptococcaceae</taxon>
        <taxon>Cryptococcus</taxon>
        <taxon>Cryptococcus gattii species complex</taxon>
    </lineage>
</organism>
<evidence type="ECO:0000313" key="5">
    <source>
        <dbReference type="EMBL" id="KIR38407.1"/>
    </source>
</evidence>
<keyword evidence="6" id="KW-1185">Reference proteome</keyword>
<feature type="domain" description="Zn(2)-C6 fungal-type" evidence="4">
    <location>
        <begin position="34"/>
        <end position="63"/>
    </location>
</feature>
<evidence type="ECO:0000256" key="3">
    <source>
        <dbReference type="SAM" id="MobiDB-lite"/>
    </source>
</evidence>
<proteinExistence type="predicted"/>
<dbReference type="CDD" id="cd12148">
    <property type="entry name" value="fungal_TF_MHR"/>
    <property type="match status" value="1"/>
</dbReference>
<dbReference type="PANTHER" id="PTHR31001:SF76">
    <property type="entry name" value="ZN(2)-C6 FUNGAL-TYPE DOMAIN-CONTAINING PROTEIN"/>
    <property type="match status" value="1"/>
</dbReference>
<keyword evidence="2" id="KW-0539">Nucleus</keyword>
<dbReference type="Proteomes" id="UP000053392">
    <property type="component" value="Unassembled WGS sequence"/>
</dbReference>
<dbReference type="InterPro" id="IPR050613">
    <property type="entry name" value="Sec_Metabolite_Reg"/>
</dbReference>
<dbReference type="InterPro" id="IPR036864">
    <property type="entry name" value="Zn2-C6_fun-type_DNA-bd_sf"/>
</dbReference>
<dbReference type="CDD" id="cd00067">
    <property type="entry name" value="GAL4"/>
    <property type="match status" value="1"/>
</dbReference>
<dbReference type="EMBL" id="KN847910">
    <property type="protein sequence ID" value="KIR38407.1"/>
    <property type="molecule type" value="Genomic_DNA"/>
</dbReference>
<dbReference type="InterPro" id="IPR001138">
    <property type="entry name" value="Zn2Cys6_DnaBD"/>
</dbReference>
<dbReference type="PROSITE" id="PS00463">
    <property type="entry name" value="ZN2_CY6_FUNGAL_1"/>
    <property type="match status" value="1"/>
</dbReference>
<feature type="compositionally biased region" description="Low complexity" evidence="3">
    <location>
        <begin position="1"/>
        <end position="12"/>
    </location>
</feature>
<sequence length="698" mass="78267">MSPSTSSTGLTTLERDTKSKDANAIRRTQRAPTSCLQCTKRKIRCSRTVPCSQCVGRAEGHRCCRELVLVKGKELRGGQSEVKEDIPISVEQLLAENRELRRQLAEQKYRRSSDTSASTGYDRSIARTFVSTHQVGDESGDTVNDLEKMAAVMLLLEMGRGQEGNADTFEFAKLQQPQPWSFPRLFAASSLPTLPSTFLSTRLVTFAVEALGFLHGTIHGPSFLQEHSRFVEEKDTQGVLFMGTAWLGFYFSQLTLAIHHLPPLTIDAWGIRDPKSLAQLWFNTSLQLLWSSDFMVFPDIMSLHTICALSCVFYAYGPPVFGSILTATGVRLAQTLQINQIHDETLCKSAEKGEPCRVHGVATTHIAGGPDMLDREIRRRLWWFLLYRDWLSLPAGFPYIVAAESLQSPDPLNLSDHHLVSHGPVVVPPVWLPTNASFHLARTRIARLTHRFFIAYRSLERHDPKRYDLVLSTDASFASLFEDMPFFNPGGNGQNSSFPEVASWLPFARHLVLSLVAHKRLLLFRDHFAMAFSNSAYGEARDMCVARALEILGILRAYPQPSYLIPEMSSHWAAAANVLALDLVYTPSSRQWSPEDRGLRISDVRELLSVLKVNESCDSHTSKIVTQVETLFALDQCLRDGNYDEGASALLASQSVLLPSEEEQGIFPQFLTDDTSFANIFNELRHDLENEAETNDLW</sequence>
<name>A0A0D0SYU3_9TREE</name>
<reference evidence="5 6" key="1">
    <citation type="submission" date="2015-01" db="EMBL/GenBank/DDBJ databases">
        <title>The Genome Sequence of Cryptococcus gattii Ram5.</title>
        <authorList>
            <consortium name="The Broad Institute Genomics Platform"/>
            <person name="Cuomo C."/>
            <person name="Litvintseva A."/>
            <person name="Chen Y."/>
            <person name="Heitman J."/>
            <person name="Sun S."/>
            <person name="Springer D."/>
            <person name="Dromer F."/>
            <person name="Young S."/>
            <person name="Zeng Q."/>
            <person name="Gargeya S."/>
            <person name="Abouelleil A."/>
            <person name="Alvarado L."/>
            <person name="Chapman S.B."/>
            <person name="Gainer-Dewar J."/>
            <person name="Goldberg J."/>
            <person name="Griggs A."/>
            <person name="Gujja S."/>
            <person name="Hansen M."/>
            <person name="Howarth C."/>
            <person name="Imamovic A."/>
            <person name="Larimer J."/>
            <person name="Murphy C."/>
            <person name="Naylor J."/>
            <person name="Pearson M."/>
            <person name="Priest M."/>
            <person name="Roberts A."/>
            <person name="Saif S."/>
            <person name="Shea T."/>
            <person name="Sykes S."/>
            <person name="Wortman J."/>
            <person name="Nusbaum C."/>
            <person name="Birren B."/>
        </authorList>
    </citation>
    <scope>NUCLEOTIDE SEQUENCE [LARGE SCALE GENOMIC DNA]</scope>
    <source>
        <strain evidence="5 6">Ram5</strain>
    </source>
</reference>
<feature type="region of interest" description="Disordered" evidence="3">
    <location>
        <begin position="1"/>
        <end position="26"/>
    </location>
</feature>
<accession>A0A0D0SYU3</accession>
<feature type="compositionally biased region" description="Basic and acidic residues" evidence="3">
    <location>
        <begin position="13"/>
        <end position="24"/>
    </location>
</feature>
<evidence type="ECO:0000256" key="2">
    <source>
        <dbReference type="ARBA" id="ARBA00023242"/>
    </source>
</evidence>
<comment type="subcellular location">
    <subcellularLocation>
        <location evidence="1">Nucleus</location>
    </subcellularLocation>
</comment>
<evidence type="ECO:0000256" key="1">
    <source>
        <dbReference type="ARBA" id="ARBA00004123"/>
    </source>
</evidence>
<dbReference type="SMART" id="SM00066">
    <property type="entry name" value="GAL4"/>
    <property type="match status" value="1"/>
</dbReference>
<dbReference type="GO" id="GO:0000981">
    <property type="term" value="F:DNA-binding transcription factor activity, RNA polymerase II-specific"/>
    <property type="evidence" value="ECO:0007669"/>
    <property type="project" value="InterPro"/>
</dbReference>
<dbReference type="GO" id="GO:0005634">
    <property type="term" value="C:nucleus"/>
    <property type="evidence" value="ECO:0007669"/>
    <property type="project" value="UniProtKB-SubCell"/>
</dbReference>
<dbReference type="OrthoDB" id="3364175at2759"/>
<evidence type="ECO:0000313" key="6">
    <source>
        <dbReference type="Proteomes" id="UP000053392"/>
    </source>
</evidence>
<dbReference type="PROSITE" id="PS50048">
    <property type="entry name" value="ZN2_CY6_FUNGAL_2"/>
    <property type="match status" value="1"/>
</dbReference>
<protein>
    <recommendedName>
        <fullName evidence="4">Zn(2)-C6 fungal-type domain-containing protein</fullName>
    </recommendedName>
</protein>
<dbReference type="AlphaFoldDB" id="A0A0D0SYU3"/>
<evidence type="ECO:0000259" key="4">
    <source>
        <dbReference type="PROSITE" id="PS50048"/>
    </source>
</evidence>
<gene>
    <name evidence="5" type="ORF">I313_05515</name>
</gene>